<organism evidence="1 2">
    <name type="scientific">Paramecium pentaurelia</name>
    <dbReference type="NCBI Taxonomy" id="43138"/>
    <lineage>
        <taxon>Eukaryota</taxon>
        <taxon>Sar</taxon>
        <taxon>Alveolata</taxon>
        <taxon>Ciliophora</taxon>
        <taxon>Intramacronucleata</taxon>
        <taxon>Oligohymenophorea</taxon>
        <taxon>Peniculida</taxon>
        <taxon>Parameciidae</taxon>
        <taxon>Paramecium</taxon>
    </lineage>
</organism>
<sequence>MKFLKFDLNYSQLLPTNINQVRFAVLRVVFRLYVTSPYEKNITTITKYVKVHVIRTNKLTYIYDFIDQKTTHKQTNLNRKNIFQVRAHQDIFDNLFFQKFNNATLSLKTYMIYLSNQRKQLEYQLVYIPYLK</sequence>
<protein>
    <submittedName>
        <fullName evidence="1">Uncharacterized protein</fullName>
    </submittedName>
</protein>
<evidence type="ECO:0000313" key="1">
    <source>
        <dbReference type="EMBL" id="CAD8165330.1"/>
    </source>
</evidence>
<proteinExistence type="predicted"/>
<comment type="caution">
    <text evidence="1">The sequence shown here is derived from an EMBL/GenBank/DDBJ whole genome shotgun (WGS) entry which is preliminary data.</text>
</comment>
<reference evidence="1" key="1">
    <citation type="submission" date="2021-01" db="EMBL/GenBank/DDBJ databases">
        <authorList>
            <consortium name="Genoscope - CEA"/>
            <person name="William W."/>
        </authorList>
    </citation>
    <scope>NUCLEOTIDE SEQUENCE</scope>
</reference>
<gene>
    <name evidence="1" type="ORF">PPENT_87.1.T0420159</name>
</gene>
<evidence type="ECO:0000313" key="2">
    <source>
        <dbReference type="Proteomes" id="UP000689195"/>
    </source>
</evidence>
<dbReference type="Proteomes" id="UP000689195">
    <property type="component" value="Unassembled WGS sequence"/>
</dbReference>
<accession>A0A8S1UKG4</accession>
<dbReference type="AlphaFoldDB" id="A0A8S1UKG4"/>
<name>A0A8S1UKG4_9CILI</name>
<dbReference type="EMBL" id="CAJJDO010000042">
    <property type="protein sequence ID" value="CAD8165330.1"/>
    <property type="molecule type" value="Genomic_DNA"/>
</dbReference>
<keyword evidence="2" id="KW-1185">Reference proteome</keyword>